<feature type="domain" description="Thioredoxin" evidence="2">
    <location>
        <begin position="61"/>
        <end position="212"/>
    </location>
</feature>
<evidence type="ECO:0000256" key="1">
    <source>
        <dbReference type="SAM" id="MobiDB-lite"/>
    </source>
</evidence>
<dbReference type="OrthoDB" id="9799230at2"/>
<dbReference type="PANTHER" id="PTHR46388">
    <property type="entry name" value="NHL REPEAT-CONTAINING PROTEIN 2"/>
    <property type="match status" value="1"/>
</dbReference>
<dbReference type="SUPFAM" id="SSF101898">
    <property type="entry name" value="NHL repeat"/>
    <property type="match status" value="1"/>
</dbReference>
<dbReference type="CDD" id="cd14951">
    <property type="entry name" value="NHL-2_like"/>
    <property type="match status" value="1"/>
</dbReference>
<dbReference type="EC" id="1.8.-.-" evidence="3"/>
<evidence type="ECO:0000313" key="4">
    <source>
        <dbReference type="Proteomes" id="UP000320496"/>
    </source>
</evidence>
<dbReference type="PROSITE" id="PS51352">
    <property type="entry name" value="THIOREDOXIN_2"/>
    <property type="match status" value="1"/>
</dbReference>
<keyword evidence="4" id="KW-1185">Reference proteome</keyword>
<evidence type="ECO:0000313" key="3">
    <source>
        <dbReference type="EMBL" id="QDU40270.1"/>
    </source>
</evidence>
<dbReference type="Gene3D" id="2.120.10.30">
    <property type="entry name" value="TolB, C-terminal domain"/>
    <property type="match status" value="2"/>
</dbReference>
<dbReference type="InterPro" id="IPR036249">
    <property type="entry name" value="Thioredoxin-like_sf"/>
</dbReference>
<organism evidence="3 4">
    <name type="scientific">Maioricimonas rarisocia</name>
    <dbReference type="NCBI Taxonomy" id="2528026"/>
    <lineage>
        <taxon>Bacteria</taxon>
        <taxon>Pseudomonadati</taxon>
        <taxon>Planctomycetota</taxon>
        <taxon>Planctomycetia</taxon>
        <taxon>Planctomycetales</taxon>
        <taxon>Planctomycetaceae</taxon>
        <taxon>Maioricimonas</taxon>
    </lineage>
</organism>
<name>A0A517ZCV1_9PLAN</name>
<evidence type="ECO:0000259" key="2">
    <source>
        <dbReference type="PROSITE" id="PS51352"/>
    </source>
</evidence>
<dbReference type="Gene3D" id="3.40.30.10">
    <property type="entry name" value="Glutaredoxin"/>
    <property type="match status" value="1"/>
</dbReference>
<dbReference type="InterPro" id="IPR011042">
    <property type="entry name" value="6-blade_b-propeller_TolB-like"/>
</dbReference>
<feature type="region of interest" description="Disordered" evidence="1">
    <location>
        <begin position="38"/>
        <end position="66"/>
    </location>
</feature>
<dbReference type="AlphaFoldDB" id="A0A517ZCV1"/>
<dbReference type="Pfam" id="PF13905">
    <property type="entry name" value="Thioredoxin_8"/>
    <property type="match status" value="1"/>
</dbReference>
<dbReference type="InterPro" id="IPR013766">
    <property type="entry name" value="Thioredoxin_domain"/>
</dbReference>
<keyword evidence="3" id="KW-0560">Oxidoreductase</keyword>
<gene>
    <name evidence="3" type="primary">ykuV</name>
    <name evidence="3" type="ORF">Mal4_46260</name>
</gene>
<reference evidence="3 4" key="1">
    <citation type="submission" date="2019-02" db="EMBL/GenBank/DDBJ databases">
        <title>Deep-cultivation of Planctomycetes and their phenomic and genomic characterization uncovers novel biology.</title>
        <authorList>
            <person name="Wiegand S."/>
            <person name="Jogler M."/>
            <person name="Boedeker C."/>
            <person name="Pinto D."/>
            <person name="Vollmers J."/>
            <person name="Rivas-Marin E."/>
            <person name="Kohn T."/>
            <person name="Peeters S.H."/>
            <person name="Heuer A."/>
            <person name="Rast P."/>
            <person name="Oberbeckmann S."/>
            <person name="Bunk B."/>
            <person name="Jeske O."/>
            <person name="Meyerdierks A."/>
            <person name="Storesund J.E."/>
            <person name="Kallscheuer N."/>
            <person name="Luecker S."/>
            <person name="Lage O.M."/>
            <person name="Pohl T."/>
            <person name="Merkel B.J."/>
            <person name="Hornburger P."/>
            <person name="Mueller R.-W."/>
            <person name="Bruemmer F."/>
            <person name="Labrenz M."/>
            <person name="Spormann A.M."/>
            <person name="Op den Camp H."/>
            <person name="Overmann J."/>
            <person name="Amann R."/>
            <person name="Jetten M.S.M."/>
            <person name="Mascher T."/>
            <person name="Medema M.H."/>
            <person name="Devos D.P."/>
            <person name="Kaster A.-K."/>
            <person name="Ovreas L."/>
            <person name="Rohde M."/>
            <person name="Galperin M.Y."/>
            <person name="Jogler C."/>
        </authorList>
    </citation>
    <scope>NUCLEOTIDE SEQUENCE [LARGE SCALE GENOMIC DNA]</scope>
    <source>
        <strain evidence="3 4">Mal4</strain>
    </source>
</reference>
<dbReference type="Proteomes" id="UP000320496">
    <property type="component" value="Chromosome"/>
</dbReference>
<proteinExistence type="predicted"/>
<dbReference type="SUPFAM" id="SSF52833">
    <property type="entry name" value="Thioredoxin-like"/>
    <property type="match status" value="1"/>
</dbReference>
<dbReference type="InterPro" id="IPR012336">
    <property type="entry name" value="Thioredoxin-like_fold"/>
</dbReference>
<dbReference type="PANTHER" id="PTHR46388:SF2">
    <property type="entry name" value="NHL REPEAT-CONTAINING PROTEIN 2"/>
    <property type="match status" value="1"/>
</dbReference>
<dbReference type="CDD" id="cd03012">
    <property type="entry name" value="TlpA_like_DipZ_like"/>
    <property type="match status" value="1"/>
</dbReference>
<feature type="compositionally biased region" description="Low complexity" evidence="1">
    <location>
        <begin position="43"/>
        <end position="64"/>
    </location>
</feature>
<sequence length="711" mass="76683">MCPARPRSLASAVSSLFCAGLVLAVVFALVAAPLRSSADDAPSKASASPPADEAEAAAAQAPAENPFPGRFPAPSLDGGVEWFNTSGPIDLKDLRGKIVLLDFWTYCCINCIHVIPDLKYLEEKYADQLVVIGVHAPKFENEKDSENIRRAILRYEIEHPVVNDANMTIARKYFFNSWPTLVLIDPEGQFVGRQPGEGHRELFDTVIGRMVEYHRAKGTLDETPIRFDLEKDKVEPTPLRFPGKVLADQAGNRLFISDSNHNRIIISDLEGNLLDTIGTGAIGNRDGGYDEAQFDHPQGMALVGETLYVADTENHLIRTVDLASRSVSTLAGTGVQARRRVAGGPLREVALNSPWALCELKGVLYIAMAGPHQLWKHELDSNTVEVFAGSGREDIIDGPRDSSALAQPSGIVTDGTALYHVDSEGSAVRKVEVGPGGQVTTVVGPHDLPRGRSLFEFGDIDGKADKVRLQHPLGLVYHQGQLFVADAYNHKIKRVKLEDRSASTLLGTGERGTSLDPLQLSEPGGLTIAGQTLFIADTNNHRVLTFNLETDEVAEFRVAGLTPPQPPQVATTGNSGPPAIRVEPQSVRPGQALQFAVEIQIPEGFKLNELAPVTARLEAKSPQSLLEAEQLGDKVEVRMEGTAGLIEYPLAADSGDGEFELTVSWSYCRSGQGGVCRFAREKFAIPVRISSDATADRIRLTAGSDDSGGGS</sequence>
<protein>
    <submittedName>
        <fullName evidence="3">Thiol-disulfide oxidoreductase YkuV</fullName>
        <ecNumber evidence="3">1.8.-.-</ecNumber>
    </submittedName>
</protein>
<feature type="region of interest" description="Disordered" evidence="1">
    <location>
        <begin position="561"/>
        <end position="581"/>
    </location>
</feature>
<dbReference type="InterPro" id="IPR045302">
    <property type="entry name" value="NHL2_NHL_rpt_dom"/>
</dbReference>
<dbReference type="KEGG" id="mri:Mal4_46260"/>
<dbReference type="EMBL" id="CP036275">
    <property type="protein sequence ID" value="QDU40270.1"/>
    <property type="molecule type" value="Genomic_DNA"/>
</dbReference>
<accession>A0A517ZCV1</accession>
<dbReference type="GO" id="GO:0016491">
    <property type="term" value="F:oxidoreductase activity"/>
    <property type="evidence" value="ECO:0007669"/>
    <property type="project" value="UniProtKB-KW"/>
</dbReference>